<reference evidence="2" key="2">
    <citation type="submission" date="2022-06" db="UniProtKB">
        <authorList>
            <consortium name="EnsemblMetazoa"/>
        </authorList>
    </citation>
    <scope>IDENTIFICATION</scope>
    <source>
        <strain evidence="2">PS312</strain>
    </source>
</reference>
<feature type="compositionally biased region" description="Basic and acidic residues" evidence="1">
    <location>
        <begin position="78"/>
        <end position="90"/>
    </location>
</feature>
<dbReference type="EnsemblMetazoa" id="PPA45189.1">
    <property type="protein sequence ID" value="PPA45189.1"/>
    <property type="gene ID" value="WBGene00283558"/>
</dbReference>
<organism evidence="2 3">
    <name type="scientific">Pristionchus pacificus</name>
    <name type="common">Parasitic nematode worm</name>
    <dbReference type="NCBI Taxonomy" id="54126"/>
    <lineage>
        <taxon>Eukaryota</taxon>
        <taxon>Metazoa</taxon>
        <taxon>Ecdysozoa</taxon>
        <taxon>Nematoda</taxon>
        <taxon>Chromadorea</taxon>
        <taxon>Rhabditida</taxon>
        <taxon>Rhabditina</taxon>
        <taxon>Diplogasteromorpha</taxon>
        <taxon>Diplogasteroidea</taxon>
        <taxon>Neodiplogasteridae</taxon>
        <taxon>Pristionchus</taxon>
    </lineage>
</organism>
<evidence type="ECO:0000313" key="3">
    <source>
        <dbReference type="Proteomes" id="UP000005239"/>
    </source>
</evidence>
<protein>
    <submittedName>
        <fullName evidence="2">Uncharacterized protein</fullName>
    </submittedName>
</protein>
<gene>
    <name evidence="2" type="primary">WBGene00283558</name>
</gene>
<dbReference type="AlphaFoldDB" id="A0A2A6D0Q0"/>
<evidence type="ECO:0000256" key="1">
    <source>
        <dbReference type="SAM" id="MobiDB-lite"/>
    </source>
</evidence>
<dbReference type="Proteomes" id="UP000005239">
    <property type="component" value="Unassembled WGS sequence"/>
</dbReference>
<feature type="region of interest" description="Disordered" evidence="1">
    <location>
        <begin position="17"/>
        <end position="90"/>
    </location>
</feature>
<name>A0A2A6D0Q0_PRIPA</name>
<reference evidence="3" key="1">
    <citation type="journal article" date="2008" name="Nat. Genet.">
        <title>The Pristionchus pacificus genome provides a unique perspective on nematode lifestyle and parasitism.</title>
        <authorList>
            <person name="Dieterich C."/>
            <person name="Clifton S.W."/>
            <person name="Schuster L.N."/>
            <person name="Chinwalla A."/>
            <person name="Delehaunty K."/>
            <person name="Dinkelacker I."/>
            <person name="Fulton L."/>
            <person name="Fulton R."/>
            <person name="Godfrey J."/>
            <person name="Minx P."/>
            <person name="Mitreva M."/>
            <person name="Roeseler W."/>
            <person name="Tian H."/>
            <person name="Witte H."/>
            <person name="Yang S.P."/>
            <person name="Wilson R.K."/>
            <person name="Sommer R.J."/>
        </authorList>
    </citation>
    <scope>NUCLEOTIDE SEQUENCE [LARGE SCALE GENOMIC DNA]</scope>
    <source>
        <strain evidence="3">PS312</strain>
    </source>
</reference>
<evidence type="ECO:0000313" key="2">
    <source>
        <dbReference type="EnsemblMetazoa" id="PPA45189.1"/>
    </source>
</evidence>
<feature type="compositionally biased region" description="Basic and acidic residues" evidence="1">
    <location>
        <begin position="17"/>
        <end position="26"/>
    </location>
</feature>
<sequence>MVVEGFEHARYQEILMRADQEREGTGQKKMKRKDAKEKRKARVCNDSDEQKGGEFDQDVKGSLQRTEEKEEGEEEEERRERKEWRGKKTD</sequence>
<proteinExistence type="predicted"/>
<keyword evidence="3" id="KW-1185">Reference proteome</keyword>
<accession>A0A2A6D0Q0</accession>
<accession>A0A8R1V350</accession>
<feature type="compositionally biased region" description="Basic residues" evidence="1">
    <location>
        <begin position="28"/>
        <end position="42"/>
    </location>
</feature>
<feature type="compositionally biased region" description="Basic and acidic residues" evidence="1">
    <location>
        <begin position="43"/>
        <end position="59"/>
    </location>
</feature>